<dbReference type="GO" id="GO:0012505">
    <property type="term" value="C:endomembrane system"/>
    <property type="evidence" value="ECO:0007669"/>
    <property type="project" value="UniProtKB-SubCell"/>
</dbReference>
<feature type="transmembrane region" description="Helical" evidence="7">
    <location>
        <begin position="196"/>
        <end position="216"/>
    </location>
</feature>
<dbReference type="RefSeq" id="WP_089945200.1">
    <property type="nucleotide sequence ID" value="NZ_FNOI01000001.1"/>
</dbReference>
<feature type="transmembrane region" description="Helical" evidence="7">
    <location>
        <begin position="66"/>
        <end position="85"/>
    </location>
</feature>
<dbReference type="STRING" id="670155.SAMN04488001_1001"/>
<keyword evidence="5" id="KW-0443">Lipid metabolism</keyword>
<organism evidence="9 10">
    <name type="scientific">Litoreibacter albidus</name>
    <dbReference type="NCBI Taxonomy" id="670155"/>
    <lineage>
        <taxon>Bacteria</taxon>
        <taxon>Pseudomonadati</taxon>
        <taxon>Pseudomonadota</taxon>
        <taxon>Alphaproteobacteria</taxon>
        <taxon>Rhodobacterales</taxon>
        <taxon>Roseobacteraceae</taxon>
        <taxon>Litoreibacter</taxon>
    </lineage>
</organism>
<evidence type="ECO:0000256" key="2">
    <source>
        <dbReference type="ARBA" id="ARBA00022692"/>
    </source>
</evidence>
<feature type="transmembrane region" description="Helical" evidence="7">
    <location>
        <begin position="160"/>
        <end position="184"/>
    </location>
</feature>
<evidence type="ECO:0000256" key="6">
    <source>
        <dbReference type="ARBA" id="ARBA00023136"/>
    </source>
</evidence>
<reference evidence="10" key="1">
    <citation type="submission" date="2016-10" db="EMBL/GenBank/DDBJ databases">
        <authorList>
            <person name="Varghese N."/>
            <person name="Submissions S."/>
        </authorList>
    </citation>
    <scope>NUCLEOTIDE SEQUENCE [LARGE SCALE GENOMIC DNA]</scope>
    <source>
        <strain evidence="10">DSM 26922</strain>
    </source>
</reference>
<gene>
    <name evidence="9" type="ORF">SAMN04488001_1001</name>
</gene>
<keyword evidence="2 7" id="KW-0812">Transmembrane</keyword>
<dbReference type="InterPro" id="IPR006694">
    <property type="entry name" value="Fatty_acid_hydroxylase"/>
</dbReference>
<keyword evidence="4" id="KW-0560">Oxidoreductase</keyword>
<dbReference type="OrthoDB" id="9770329at2"/>
<evidence type="ECO:0000256" key="5">
    <source>
        <dbReference type="ARBA" id="ARBA00023098"/>
    </source>
</evidence>
<evidence type="ECO:0000256" key="3">
    <source>
        <dbReference type="ARBA" id="ARBA00022989"/>
    </source>
</evidence>
<dbReference type="GO" id="GO:0016020">
    <property type="term" value="C:membrane"/>
    <property type="evidence" value="ECO:0007669"/>
    <property type="project" value="GOC"/>
</dbReference>
<dbReference type="InterPro" id="IPR051689">
    <property type="entry name" value="Sterol_desaturase/TMEM195"/>
</dbReference>
<dbReference type="GO" id="GO:0008610">
    <property type="term" value="P:lipid biosynthetic process"/>
    <property type="evidence" value="ECO:0007669"/>
    <property type="project" value="InterPro"/>
</dbReference>
<dbReference type="Proteomes" id="UP000199441">
    <property type="component" value="Unassembled WGS sequence"/>
</dbReference>
<feature type="domain" description="Fatty acid hydroxylase" evidence="8">
    <location>
        <begin position="207"/>
        <end position="340"/>
    </location>
</feature>
<dbReference type="GO" id="GO:0006643">
    <property type="term" value="P:membrane lipid metabolic process"/>
    <property type="evidence" value="ECO:0007669"/>
    <property type="project" value="TreeGrafter"/>
</dbReference>
<protein>
    <submittedName>
        <fullName evidence="9">Sterol desaturase/sphingolipid hydroxylase, fatty acid hydroxylase superfamily</fullName>
    </submittedName>
</protein>
<dbReference type="Pfam" id="PF04116">
    <property type="entry name" value="FA_hydroxylase"/>
    <property type="match status" value="1"/>
</dbReference>
<dbReference type="PANTHER" id="PTHR21624:SF1">
    <property type="entry name" value="ALKYLGLYCEROL MONOOXYGENASE"/>
    <property type="match status" value="1"/>
</dbReference>
<evidence type="ECO:0000256" key="1">
    <source>
        <dbReference type="ARBA" id="ARBA00004127"/>
    </source>
</evidence>
<accession>A0A1H2T0K2</accession>
<sequence>MSFIRRIKTELERPREDRPFGSGWLSGGGALLAGITAVALLAVMHYPGLFSTPDLATVMTPANLQLLLQVVLLLGYAFALLSLLLSRDKILGWTALFMIVIASLIGTPDDGSTLTAPMYFGLDFFILNVVFLGFLFVPLERYFPQDNDQTVFRPEWQEDMFYYLVSSLMVQVLTFLTLMPSNLITGYIDMGPIQEWVFALPFIVQLFIILVFSDFVQYWVHRTFHTVPALWRFHAVHHSAKHLDWLAGSRMHFIEIAILRGFTAIPMFTLGFDPAAIQAYVLIVYFYSHFIHSNIGWNLKPIESTFATPRFHHWHHGAEREAIDVNYAIHFPIFDRIFGTYHMPEGRWPKRYGVAGEQVPRGFVKQFLHPFTKKKVPEAK</sequence>
<comment type="subcellular location">
    <subcellularLocation>
        <location evidence="1">Endomembrane system</location>
        <topology evidence="1">Multi-pass membrane protein</topology>
    </subcellularLocation>
</comment>
<proteinExistence type="predicted"/>
<dbReference type="AlphaFoldDB" id="A0A1H2T0K2"/>
<keyword evidence="3 7" id="KW-1133">Transmembrane helix</keyword>
<name>A0A1H2T0K2_9RHOB</name>
<evidence type="ECO:0000259" key="8">
    <source>
        <dbReference type="Pfam" id="PF04116"/>
    </source>
</evidence>
<evidence type="ECO:0000256" key="7">
    <source>
        <dbReference type="SAM" id="Phobius"/>
    </source>
</evidence>
<dbReference type="EMBL" id="FNOI01000001">
    <property type="protein sequence ID" value="SDW36804.1"/>
    <property type="molecule type" value="Genomic_DNA"/>
</dbReference>
<feature type="transmembrane region" description="Helical" evidence="7">
    <location>
        <begin position="21"/>
        <end position="46"/>
    </location>
</feature>
<dbReference type="GO" id="GO:0050479">
    <property type="term" value="F:glyceryl-ether monooxygenase activity"/>
    <property type="evidence" value="ECO:0007669"/>
    <property type="project" value="TreeGrafter"/>
</dbReference>
<keyword evidence="10" id="KW-1185">Reference proteome</keyword>
<feature type="transmembrane region" description="Helical" evidence="7">
    <location>
        <begin position="90"/>
        <end position="107"/>
    </location>
</feature>
<dbReference type="GO" id="GO:0005506">
    <property type="term" value="F:iron ion binding"/>
    <property type="evidence" value="ECO:0007669"/>
    <property type="project" value="InterPro"/>
</dbReference>
<evidence type="ECO:0000313" key="10">
    <source>
        <dbReference type="Proteomes" id="UP000199441"/>
    </source>
</evidence>
<feature type="transmembrane region" description="Helical" evidence="7">
    <location>
        <begin position="119"/>
        <end position="139"/>
    </location>
</feature>
<dbReference type="PANTHER" id="PTHR21624">
    <property type="entry name" value="STEROL DESATURASE-RELATED PROTEIN"/>
    <property type="match status" value="1"/>
</dbReference>
<keyword evidence="6 7" id="KW-0472">Membrane</keyword>
<evidence type="ECO:0000256" key="4">
    <source>
        <dbReference type="ARBA" id="ARBA00023002"/>
    </source>
</evidence>
<evidence type="ECO:0000313" key="9">
    <source>
        <dbReference type="EMBL" id="SDW36804.1"/>
    </source>
</evidence>